<dbReference type="RefSeq" id="WP_072721662.1">
    <property type="nucleotide sequence ID" value="NZ_LN889813.1"/>
</dbReference>
<dbReference type="GO" id="GO:0006935">
    <property type="term" value="P:chemotaxis"/>
    <property type="evidence" value="ECO:0007669"/>
    <property type="project" value="UniProtKB-UniRule"/>
</dbReference>
<dbReference type="AlphaFoldDB" id="A0A1J1LQP9"/>
<protein>
    <recommendedName>
        <fullName evidence="2">protein-glutamate methylesterase</fullName>
        <ecNumber evidence="2">3.1.1.61</ecNumber>
    </recommendedName>
</protein>
<dbReference type="Proteomes" id="UP000184315">
    <property type="component" value="Unassembled WGS sequence"/>
</dbReference>
<keyword evidence="4" id="KW-0145">Chemotaxis</keyword>
<dbReference type="EC" id="3.1.1.61" evidence="2"/>
<feature type="active site" evidence="4">
    <location>
        <position position="39"/>
    </location>
</feature>
<dbReference type="STRING" id="671072.PL9214650298"/>
<evidence type="ECO:0000313" key="7">
    <source>
        <dbReference type="Proteomes" id="UP000184315"/>
    </source>
</evidence>
<dbReference type="CDD" id="cd16433">
    <property type="entry name" value="CheB"/>
    <property type="match status" value="1"/>
</dbReference>
<dbReference type="GO" id="GO:0008984">
    <property type="term" value="F:protein-glutamate methylesterase activity"/>
    <property type="evidence" value="ECO:0007669"/>
    <property type="project" value="UniProtKB-EC"/>
</dbReference>
<feature type="domain" description="CheB-type methylesterase" evidence="5">
    <location>
        <begin position="1"/>
        <end position="184"/>
    </location>
</feature>
<keyword evidence="7" id="KW-1185">Reference proteome</keyword>
<name>A0A1J1LQP9_9CYAN</name>
<feature type="active site" evidence="4">
    <location>
        <position position="131"/>
    </location>
</feature>
<evidence type="ECO:0000259" key="5">
    <source>
        <dbReference type="PROSITE" id="PS50122"/>
    </source>
</evidence>
<dbReference type="OrthoDB" id="9793421at2"/>
<dbReference type="GO" id="GO:0005737">
    <property type="term" value="C:cytoplasm"/>
    <property type="evidence" value="ECO:0007669"/>
    <property type="project" value="InterPro"/>
</dbReference>
<dbReference type="PANTHER" id="PTHR42872:SF6">
    <property type="entry name" value="PROTEIN-GLUTAMATE METHYLESTERASE_PROTEIN-GLUTAMINE GLUTAMINASE"/>
    <property type="match status" value="1"/>
</dbReference>
<dbReference type="GO" id="GO:0000156">
    <property type="term" value="F:phosphorelay response regulator activity"/>
    <property type="evidence" value="ECO:0007669"/>
    <property type="project" value="InterPro"/>
</dbReference>
<dbReference type="Gene3D" id="3.40.50.180">
    <property type="entry name" value="Methylesterase CheB, C-terminal domain"/>
    <property type="match status" value="1"/>
</dbReference>
<dbReference type="InterPro" id="IPR035909">
    <property type="entry name" value="CheB_C"/>
</dbReference>
<keyword evidence="1 4" id="KW-0378">Hydrolase</keyword>
<dbReference type="InterPro" id="IPR011247">
    <property type="entry name" value="Chemotax_prot-Glu_Me-esterase"/>
</dbReference>
<comment type="catalytic activity">
    <reaction evidence="3">
        <text>[protein]-L-glutamate 5-O-methyl ester + H2O = L-glutamyl-[protein] + methanol + H(+)</text>
        <dbReference type="Rhea" id="RHEA:23236"/>
        <dbReference type="Rhea" id="RHEA-COMP:10208"/>
        <dbReference type="Rhea" id="RHEA-COMP:10311"/>
        <dbReference type="ChEBI" id="CHEBI:15377"/>
        <dbReference type="ChEBI" id="CHEBI:15378"/>
        <dbReference type="ChEBI" id="CHEBI:17790"/>
        <dbReference type="ChEBI" id="CHEBI:29973"/>
        <dbReference type="ChEBI" id="CHEBI:82795"/>
        <dbReference type="EC" id="3.1.1.61"/>
    </reaction>
</comment>
<reference evidence="7" key="1">
    <citation type="submission" date="2015-10" db="EMBL/GenBank/DDBJ databases">
        <authorList>
            <person name="Regsiter A."/>
            <person name="william w."/>
        </authorList>
    </citation>
    <scope>NUCLEOTIDE SEQUENCE [LARGE SCALE GENOMIC DNA]</scope>
</reference>
<dbReference type="SUPFAM" id="SSF52738">
    <property type="entry name" value="Methylesterase CheB, C-terminal domain"/>
    <property type="match status" value="1"/>
</dbReference>
<dbReference type="InterPro" id="IPR000673">
    <property type="entry name" value="Sig_transdc_resp-reg_Me-estase"/>
</dbReference>
<evidence type="ECO:0000313" key="6">
    <source>
        <dbReference type="EMBL" id="CUR34859.1"/>
    </source>
</evidence>
<proteinExistence type="predicted"/>
<sequence length="329" mass="36476">MVKPDIIVIGASAGGVEALTRLVNPLPGDFPATLFITLHFPSNSISVLPQILNRRGHLQAVHPQDNEVIRPGIIYVARPDYHLIIKPEQIQLSHGPRENAFRPSIDTMFRSAAHSYRRRVIGVILSGSMDDGTVGLALIKHYGGVTIVQDPDEALFSGMPRSAIERVKIDHILKVADIPSMLIQLTHQPIQQEEIMVDEIAKESEIVAQHKADLEQGKHSGSASMLTCPDCGGVLWELQEGNLLRYRCHVGHAYSVDSLLEQQGNDVERALWGAIRALEEKAALARRMAAQARTHHRALSESQFLQRAQEAEQQAALVRQVILQQMETH</sequence>
<organism evidence="6 7">
    <name type="scientific">Planktothrix tepida PCC 9214</name>
    <dbReference type="NCBI Taxonomy" id="671072"/>
    <lineage>
        <taxon>Bacteria</taxon>
        <taxon>Bacillati</taxon>
        <taxon>Cyanobacteriota</taxon>
        <taxon>Cyanophyceae</taxon>
        <taxon>Oscillatoriophycideae</taxon>
        <taxon>Oscillatoriales</taxon>
        <taxon>Microcoleaceae</taxon>
        <taxon>Planktothrix</taxon>
    </lineage>
</organism>
<accession>A0A1J1LQP9</accession>
<dbReference type="PIRSF" id="PIRSF036461">
    <property type="entry name" value="Chmtx_methlestr"/>
    <property type="match status" value="1"/>
</dbReference>
<gene>
    <name evidence="6" type="ORF">PL9214650298</name>
</gene>
<evidence type="ECO:0000256" key="1">
    <source>
        <dbReference type="ARBA" id="ARBA00022801"/>
    </source>
</evidence>
<evidence type="ECO:0000256" key="3">
    <source>
        <dbReference type="ARBA" id="ARBA00048267"/>
    </source>
</evidence>
<dbReference type="PANTHER" id="PTHR42872">
    <property type="entry name" value="PROTEIN-GLUTAMATE METHYLESTERASE/PROTEIN-GLUTAMINE GLUTAMINASE"/>
    <property type="match status" value="1"/>
</dbReference>
<dbReference type="EMBL" id="CZDF01000172">
    <property type="protein sequence ID" value="CUR34859.1"/>
    <property type="molecule type" value="Genomic_DNA"/>
</dbReference>
<dbReference type="Pfam" id="PF01339">
    <property type="entry name" value="CheB_methylest"/>
    <property type="match status" value="1"/>
</dbReference>
<evidence type="ECO:0000256" key="2">
    <source>
        <dbReference type="ARBA" id="ARBA00039140"/>
    </source>
</evidence>
<dbReference type="PROSITE" id="PS50122">
    <property type="entry name" value="CHEB"/>
    <property type="match status" value="1"/>
</dbReference>
<evidence type="ECO:0000256" key="4">
    <source>
        <dbReference type="PROSITE-ProRule" id="PRU00050"/>
    </source>
</evidence>
<feature type="active site" evidence="4">
    <location>
        <position position="12"/>
    </location>
</feature>